<protein>
    <submittedName>
        <fullName evidence="1">Uncharacterized protein</fullName>
    </submittedName>
</protein>
<gene>
    <name evidence="1" type="ORF">S01H1_04779</name>
</gene>
<accession>X0RIM6</accession>
<feature type="non-terminal residue" evidence="1">
    <location>
        <position position="226"/>
    </location>
</feature>
<evidence type="ECO:0000313" key="1">
    <source>
        <dbReference type="EMBL" id="GAF68699.1"/>
    </source>
</evidence>
<comment type="caution">
    <text evidence="1">The sequence shown here is derived from an EMBL/GenBank/DDBJ whole genome shotgun (WGS) entry which is preliminary data.</text>
</comment>
<proteinExistence type="predicted"/>
<name>X0RIM6_9ZZZZ</name>
<sequence>MTEFAATYQNKLGYKWNDDEPIPTFPKTAQGYIDAILYAGAIMSAPHQTAFLDFWDSCQNGTRNFMDGLVEFYAYYGEIWDSGIIGLKQDYNLSLLEPAWKQDDIFTSNGLLPLRSQTIEPTFPRTVLETGIDIEALNITDFGIGGQVSAGVMSSRDIGFVSTKNSVGECAIWANLGDTDGNLFDSNTRGGGNFVIGDHAAIFGNKGADGNTYSYYNGIMVRDNEG</sequence>
<dbReference type="EMBL" id="BARS01002506">
    <property type="protein sequence ID" value="GAF68699.1"/>
    <property type="molecule type" value="Genomic_DNA"/>
</dbReference>
<dbReference type="AlphaFoldDB" id="X0RIM6"/>
<reference evidence="1" key="1">
    <citation type="journal article" date="2014" name="Front. Microbiol.">
        <title>High frequency of phylogenetically diverse reductive dehalogenase-homologous genes in deep subseafloor sedimentary metagenomes.</title>
        <authorList>
            <person name="Kawai M."/>
            <person name="Futagami T."/>
            <person name="Toyoda A."/>
            <person name="Takaki Y."/>
            <person name="Nishi S."/>
            <person name="Hori S."/>
            <person name="Arai W."/>
            <person name="Tsubouchi T."/>
            <person name="Morono Y."/>
            <person name="Uchiyama I."/>
            <person name="Ito T."/>
            <person name="Fujiyama A."/>
            <person name="Inagaki F."/>
            <person name="Takami H."/>
        </authorList>
    </citation>
    <scope>NUCLEOTIDE SEQUENCE</scope>
    <source>
        <strain evidence="1">Expedition CK06-06</strain>
    </source>
</reference>
<organism evidence="1">
    <name type="scientific">marine sediment metagenome</name>
    <dbReference type="NCBI Taxonomy" id="412755"/>
    <lineage>
        <taxon>unclassified sequences</taxon>
        <taxon>metagenomes</taxon>
        <taxon>ecological metagenomes</taxon>
    </lineage>
</organism>